<reference evidence="1" key="1">
    <citation type="submission" date="2014-05" db="EMBL/GenBank/DDBJ databases">
        <authorList>
            <person name="Chronopoulou M."/>
        </authorList>
    </citation>
    <scope>NUCLEOTIDE SEQUENCE</scope>
    <source>
        <tissue evidence="1">Whole organism</tissue>
    </source>
</reference>
<name>A0A0K2VFW9_LEPSM</name>
<organism evidence="1">
    <name type="scientific">Lepeophtheirus salmonis</name>
    <name type="common">Salmon louse</name>
    <name type="synonym">Caligus salmonis</name>
    <dbReference type="NCBI Taxonomy" id="72036"/>
    <lineage>
        <taxon>Eukaryota</taxon>
        <taxon>Metazoa</taxon>
        <taxon>Ecdysozoa</taxon>
        <taxon>Arthropoda</taxon>
        <taxon>Crustacea</taxon>
        <taxon>Multicrustacea</taxon>
        <taxon>Hexanauplia</taxon>
        <taxon>Copepoda</taxon>
        <taxon>Siphonostomatoida</taxon>
        <taxon>Caligidae</taxon>
        <taxon>Lepeophtheirus</taxon>
    </lineage>
</organism>
<proteinExistence type="predicted"/>
<accession>A0A0K2VFW9</accession>
<evidence type="ECO:0000313" key="1">
    <source>
        <dbReference type="EMBL" id="CDW49082.1"/>
    </source>
</evidence>
<dbReference type="EMBL" id="HACA01031721">
    <property type="protein sequence ID" value="CDW49082.1"/>
    <property type="molecule type" value="Transcribed_RNA"/>
</dbReference>
<dbReference type="AlphaFoldDB" id="A0A0K2VFW9"/>
<dbReference type="OrthoDB" id="8038132at2759"/>
<sequence length="91" mass="10482">MMERRLNTKFPVAIFQLCPIVLPSQALHQLEGNKKAAQKINFDRRHAAKPLITLQKGDEVVIDTNDSLLIFHLLKLQEDLINVSSIYWSKK</sequence>
<protein>
    <submittedName>
        <fullName evidence="1">Putative LOC101484488 [Maylandia zebra]</fullName>
    </submittedName>
</protein>